<dbReference type="InterPro" id="IPR002508">
    <property type="entry name" value="MurNAc-LAA_cat"/>
</dbReference>
<organism evidence="5 6">
    <name type="scientific">Prevotella disiens JCM 6334 = ATCC 29426</name>
    <dbReference type="NCBI Taxonomy" id="1235811"/>
    <lineage>
        <taxon>Bacteria</taxon>
        <taxon>Pseudomonadati</taxon>
        <taxon>Bacteroidota</taxon>
        <taxon>Bacteroidia</taxon>
        <taxon>Bacteroidales</taxon>
        <taxon>Prevotellaceae</taxon>
        <taxon>Prevotella</taxon>
    </lineage>
</organism>
<protein>
    <recommendedName>
        <fullName evidence="2">N-acetylmuramoyl-L-alanine amidase</fullName>
        <ecNumber evidence="2">3.5.1.28</ecNumber>
    </recommendedName>
</protein>
<dbReference type="Pfam" id="PF01520">
    <property type="entry name" value="Amidase_3"/>
    <property type="match status" value="1"/>
</dbReference>
<comment type="catalytic activity">
    <reaction evidence="1">
        <text>Hydrolyzes the link between N-acetylmuramoyl residues and L-amino acid residues in certain cell-wall glycopeptides.</text>
        <dbReference type="EC" id="3.5.1.28"/>
    </reaction>
</comment>
<evidence type="ECO:0000259" key="4">
    <source>
        <dbReference type="SMART" id="SM00646"/>
    </source>
</evidence>
<comment type="caution">
    <text evidence="5">The sequence shown here is derived from an EMBL/GenBank/DDBJ whole genome shotgun (WGS) entry which is preliminary data.</text>
</comment>
<gene>
    <name evidence="5" type="ORF">HMPREF0653_00348</name>
</gene>
<dbReference type="EC" id="3.5.1.28" evidence="2"/>
<dbReference type="InterPro" id="IPR050695">
    <property type="entry name" value="N-acetylmuramoyl_amidase_3"/>
</dbReference>
<evidence type="ECO:0000256" key="1">
    <source>
        <dbReference type="ARBA" id="ARBA00001561"/>
    </source>
</evidence>
<name>A0ABN0NV20_9BACT</name>
<feature type="domain" description="MurNAc-LAA" evidence="4">
    <location>
        <begin position="98"/>
        <end position="258"/>
    </location>
</feature>
<dbReference type="EMBL" id="AWUY01000024">
    <property type="protein sequence ID" value="ERJ80589.1"/>
    <property type="molecule type" value="Genomic_DNA"/>
</dbReference>
<dbReference type="CDD" id="cd02696">
    <property type="entry name" value="MurNAc-LAA"/>
    <property type="match status" value="1"/>
</dbReference>
<keyword evidence="3" id="KW-0378">Hydrolase</keyword>
<sequence length="438" mass="49581">MLNFACDNKIMSRRISIVLILFCLFTLTSVSAKDIFTLVIDAGHGGKDAGALGAFSKEKDINLNVALAFGKYVEQNLSDVKVVYTRTTDIFIPLNRRAQIANKAKANLFISIHTNSVPPTKTPPQGFQVYTLGMHRAKDNLDVAMRENSVISLEKGYERTYEGFDPKSSESYIMFEIMQSANMEKSVELARLIQSYVCKKANRSDKGVHQAGFLVLRETSMPSCLIELGFITHQEEERFLNSAEGIDLMARGIYEAFVEYKNRYHGQIQIPYRPQNDNKLSVVNVLPNIAGVKNKVVEKPVKAKDIKVKPQTQVQSPKKQPTKTVTKKPVVVEKEIVKKKIVDSKKESLIFKVQVFAINHQLTSGSSQFKGHTDITYFVEGRWYKYTIGNSTDYNEINRLLKKVKADFPEAFIVAFKNGKRIDTSEAIKEFLQNKKKK</sequence>
<dbReference type="Gene3D" id="3.40.630.40">
    <property type="entry name" value="Zn-dependent exopeptidases"/>
    <property type="match status" value="1"/>
</dbReference>
<proteinExistence type="predicted"/>
<evidence type="ECO:0000256" key="2">
    <source>
        <dbReference type="ARBA" id="ARBA00011901"/>
    </source>
</evidence>
<dbReference type="PANTHER" id="PTHR30404:SF0">
    <property type="entry name" value="N-ACETYLMURAMOYL-L-ALANINE AMIDASE AMIC"/>
    <property type="match status" value="1"/>
</dbReference>
<dbReference type="PANTHER" id="PTHR30404">
    <property type="entry name" value="N-ACETYLMURAMOYL-L-ALANINE AMIDASE"/>
    <property type="match status" value="1"/>
</dbReference>
<evidence type="ECO:0000256" key="3">
    <source>
        <dbReference type="ARBA" id="ARBA00022801"/>
    </source>
</evidence>
<keyword evidence="6" id="KW-1185">Reference proteome</keyword>
<accession>A0ABN0NV20</accession>
<evidence type="ECO:0000313" key="5">
    <source>
        <dbReference type="EMBL" id="ERJ80589.1"/>
    </source>
</evidence>
<evidence type="ECO:0000313" key="6">
    <source>
        <dbReference type="Proteomes" id="UP000016660"/>
    </source>
</evidence>
<dbReference type="SUPFAM" id="SSF53187">
    <property type="entry name" value="Zn-dependent exopeptidases"/>
    <property type="match status" value="1"/>
</dbReference>
<dbReference type="Proteomes" id="UP000016660">
    <property type="component" value="Unassembled WGS sequence"/>
</dbReference>
<dbReference type="SMART" id="SM00646">
    <property type="entry name" value="Ami_3"/>
    <property type="match status" value="1"/>
</dbReference>
<reference evidence="5 6" key="1">
    <citation type="submission" date="2013-06" db="EMBL/GenBank/DDBJ databases">
        <authorList>
            <person name="Weinstock G."/>
            <person name="Sodergren E."/>
            <person name="Lobos E.A."/>
            <person name="Fulton L."/>
            <person name="Fulton R."/>
            <person name="Courtney L."/>
            <person name="Fronick C."/>
            <person name="O'Laughlin M."/>
            <person name="Godfrey J."/>
            <person name="Wilson R.M."/>
            <person name="Miner T."/>
            <person name="Farmer C."/>
            <person name="Delehaunty K."/>
            <person name="Cordes M."/>
            <person name="Minx P."/>
            <person name="Tomlinson C."/>
            <person name="Chen J."/>
            <person name="Wollam A."/>
            <person name="Pepin K.H."/>
            <person name="Bhonagiri V."/>
            <person name="Zhang X."/>
            <person name="Warren W."/>
            <person name="Mitreva M."/>
            <person name="Mardis E.R."/>
            <person name="Wilson R.K."/>
        </authorList>
    </citation>
    <scope>NUCLEOTIDE SEQUENCE [LARGE SCALE GENOMIC DNA]</scope>
    <source>
        <strain evidence="5 6">ATCC 29426</strain>
    </source>
</reference>